<dbReference type="PANTHER" id="PTHR30319:SF1">
    <property type="entry name" value="TRANSCRIPTIONAL REPRESSOR PAAX"/>
    <property type="match status" value="1"/>
</dbReference>
<dbReference type="Proteomes" id="UP000177117">
    <property type="component" value="Unassembled WGS sequence"/>
</dbReference>
<dbReference type="GO" id="GO:0006351">
    <property type="term" value="P:DNA-templated transcription"/>
    <property type="evidence" value="ECO:0007669"/>
    <property type="project" value="TreeGrafter"/>
</dbReference>
<dbReference type="EMBL" id="MGJD01000003">
    <property type="protein sequence ID" value="OGN01862.1"/>
    <property type="molecule type" value="Genomic_DNA"/>
</dbReference>
<protein>
    <recommendedName>
        <fullName evidence="1">Transcriptional repressor PaaX-like central Cas2-like domain-containing protein</fullName>
    </recommendedName>
</protein>
<name>A0A1F8ELX7_9BACT</name>
<comment type="caution">
    <text evidence="2">The sequence shown here is derived from an EMBL/GenBank/DDBJ whole genome shotgun (WGS) entry which is preliminary data.</text>
</comment>
<accession>A0A1F8ELX7</accession>
<proteinExistence type="predicted"/>
<dbReference type="InterPro" id="IPR048846">
    <property type="entry name" value="PaaX-like_central"/>
</dbReference>
<evidence type="ECO:0000259" key="1">
    <source>
        <dbReference type="Pfam" id="PF20803"/>
    </source>
</evidence>
<dbReference type="Gene3D" id="3.30.70.2650">
    <property type="match status" value="1"/>
</dbReference>
<reference evidence="2 3" key="1">
    <citation type="journal article" date="2016" name="Nat. Commun.">
        <title>Thousands of microbial genomes shed light on interconnected biogeochemical processes in an aquifer system.</title>
        <authorList>
            <person name="Anantharaman K."/>
            <person name="Brown C.T."/>
            <person name="Hug L.A."/>
            <person name="Sharon I."/>
            <person name="Castelle C.J."/>
            <person name="Probst A.J."/>
            <person name="Thomas B.C."/>
            <person name="Singh A."/>
            <person name="Wilkins M.J."/>
            <person name="Karaoz U."/>
            <person name="Brodie E.L."/>
            <person name="Williams K.H."/>
            <person name="Hubbard S.S."/>
            <person name="Banfield J.F."/>
        </authorList>
    </citation>
    <scope>NUCLEOTIDE SEQUENCE [LARGE SCALE GENOMIC DNA]</scope>
</reference>
<evidence type="ECO:0000313" key="2">
    <source>
        <dbReference type="EMBL" id="OGN01862.1"/>
    </source>
</evidence>
<gene>
    <name evidence="2" type="ORF">A2650_04880</name>
</gene>
<dbReference type="Pfam" id="PF20803">
    <property type="entry name" value="PaaX_M"/>
    <property type="match status" value="1"/>
</dbReference>
<evidence type="ECO:0000313" key="3">
    <source>
        <dbReference type="Proteomes" id="UP000177117"/>
    </source>
</evidence>
<dbReference type="AlphaFoldDB" id="A0A1F8ELX7"/>
<feature type="domain" description="Transcriptional repressor PaaX-like central Cas2-like" evidence="1">
    <location>
        <begin position="97"/>
        <end position="172"/>
    </location>
</feature>
<sequence>MTFDKKNKLSVAKAILAVLWKTGESGKEKIFSHKYIKLFCQNRHKGTYRSCISRLSSQNLIKKDYNDIIGLTDKGKRTALSAFIQAELNLHRREGYKWDGGWRMVFFDVPESKRAHRDYLRKVLKTVGFHEFQKSIWIYPFPVPSFLKELIFEENLRSHVRFITTNLIDNDSDLKKIFNLS</sequence>
<dbReference type="PANTHER" id="PTHR30319">
    <property type="entry name" value="PHENYLACETIC ACID REGULATOR-RELATED TRANSCRIPTIONAL REPRESSOR"/>
    <property type="match status" value="1"/>
</dbReference>
<organism evidence="2 3">
    <name type="scientific">Candidatus Yanofskybacteria bacterium RIFCSPHIGHO2_01_FULL_41_53</name>
    <dbReference type="NCBI Taxonomy" id="1802663"/>
    <lineage>
        <taxon>Bacteria</taxon>
        <taxon>Candidatus Yanofskyibacteriota</taxon>
    </lineage>
</organism>